<feature type="non-terminal residue" evidence="1">
    <location>
        <position position="1"/>
    </location>
</feature>
<accession>A0A0B6YHJ2</accession>
<gene>
    <name evidence="1" type="primary">ORF24044</name>
</gene>
<evidence type="ECO:0000313" key="1">
    <source>
        <dbReference type="EMBL" id="CEK54970.1"/>
    </source>
</evidence>
<reference evidence="1" key="1">
    <citation type="submission" date="2014-12" db="EMBL/GenBank/DDBJ databases">
        <title>Insight into the proteome of Arion vulgaris.</title>
        <authorList>
            <person name="Aradska J."/>
            <person name="Bulat T."/>
            <person name="Smidak R."/>
            <person name="Sarate P."/>
            <person name="Gangsoo J."/>
            <person name="Sialana F."/>
            <person name="Bilban M."/>
            <person name="Lubec G."/>
        </authorList>
    </citation>
    <scope>NUCLEOTIDE SEQUENCE</scope>
    <source>
        <tissue evidence="1">Skin</tissue>
    </source>
</reference>
<sequence>RKQISCSKILEEPPSINSGSHKLEGVNTFAYIGSAISSNLSLNDEIGRSFGKASTAMFKLTMYLLGNRALTQNTSIYGMCSQHSNVRQVHHL</sequence>
<protein>
    <submittedName>
        <fullName evidence="1">Uncharacterized protein</fullName>
    </submittedName>
</protein>
<name>A0A0B6YHJ2_9EUPU</name>
<dbReference type="AlphaFoldDB" id="A0A0B6YHJ2"/>
<feature type="non-terminal residue" evidence="1">
    <location>
        <position position="92"/>
    </location>
</feature>
<organism evidence="1">
    <name type="scientific">Arion vulgaris</name>
    <dbReference type="NCBI Taxonomy" id="1028688"/>
    <lineage>
        <taxon>Eukaryota</taxon>
        <taxon>Metazoa</taxon>
        <taxon>Spiralia</taxon>
        <taxon>Lophotrochozoa</taxon>
        <taxon>Mollusca</taxon>
        <taxon>Gastropoda</taxon>
        <taxon>Heterobranchia</taxon>
        <taxon>Euthyneura</taxon>
        <taxon>Panpulmonata</taxon>
        <taxon>Eupulmonata</taxon>
        <taxon>Stylommatophora</taxon>
        <taxon>Helicina</taxon>
        <taxon>Arionoidea</taxon>
        <taxon>Arionidae</taxon>
        <taxon>Arion</taxon>
    </lineage>
</organism>
<dbReference type="EMBL" id="HACG01008105">
    <property type="protein sequence ID" value="CEK54970.1"/>
    <property type="molecule type" value="Transcribed_RNA"/>
</dbReference>
<proteinExistence type="predicted"/>